<dbReference type="GO" id="GO:0000976">
    <property type="term" value="F:transcription cis-regulatory region binding"/>
    <property type="evidence" value="ECO:0007669"/>
    <property type="project" value="TreeGrafter"/>
</dbReference>
<dbReference type="Pfam" id="PF01475">
    <property type="entry name" value="FUR"/>
    <property type="match status" value="1"/>
</dbReference>
<name>A0A3B0Y3K3_9ZZZZ</name>
<evidence type="ECO:0000313" key="1">
    <source>
        <dbReference type="EMBL" id="VAW75295.1"/>
    </source>
</evidence>
<accession>A0A3B0Y3K3</accession>
<dbReference type="InterPro" id="IPR036388">
    <property type="entry name" value="WH-like_DNA-bd_sf"/>
</dbReference>
<dbReference type="Gene3D" id="1.10.10.10">
    <property type="entry name" value="Winged helix-like DNA-binding domain superfamily/Winged helix DNA-binding domain"/>
    <property type="match status" value="1"/>
</dbReference>
<sequence length="149" mass="16637">MADLAITAVLDEAQAVQRLQAHNILPTQQRLQIARVLLVCDQHLSADQVLERANASGFKVSKATVYNTLGLFAQRGMLREVNVDPSRIFYDTNTSKHHHFYNMDTGELSDIDPDKMPVDQLPDAPHGTVVDSIEVIIRVRSLDSLRNCS</sequence>
<dbReference type="GO" id="GO:0045892">
    <property type="term" value="P:negative regulation of DNA-templated transcription"/>
    <property type="evidence" value="ECO:0007669"/>
    <property type="project" value="TreeGrafter"/>
</dbReference>
<organism evidence="1">
    <name type="scientific">hydrothermal vent metagenome</name>
    <dbReference type="NCBI Taxonomy" id="652676"/>
    <lineage>
        <taxon>unclassified sequences</taxon>
        <taxon>metagenomes</taxon>
        <taxon>ecological metagenomes</taxon>
    </lineage>
</organism>
<dbReference type="InterPro" id="IPR002481">
    <property type="entry name" value="FUR"/>
</dbReference>
<dbReference type="PANTHER" id="PTHR33202:SF7">
    <property type="entry name" value="FERRIC UPTAKE REGULATION PROTEIN"/>
    <property type="match status" value="1"/>
</dbReference>
<dbReference type="AlphaFoldDB" id="A0A3B0Y3K3"/>
<dbReference type="EMBL" id="UOFK01000071">
    <property type="protein sequence ID" value="VAW75295.1"/>
    <property type="molecule type" value="Genomic_DNA"/>
</dbReference>
<gene>
    <name evidence="1" type="ORF">MNBD_GAMMA13-368</name>
</gene>
<dbReference type="SUPFAM" id="SSF46785">
    <property type="entry name" value="Winged helix' DNA-binding domain"/>
    <property type="match status" value="1"/>
</dbReference>
<dbReference type="PANTHER" id="PTHR33202">
    <property type="entry name" value="ZINC UPTAKE REGULATION PROTEIN"/>
    <property type="match status" value="1"/>
</dbReference>
<proteinExistence type="predicted"/>
<reference evidence="1" key="1">
    <citation type="submission" date="2018-06" db="EMBL/GenBank/DDBJ databases">
        <authorList>
            <person name="Zhirakovskaya E."/>
        </authorList>
    </citation>
    <scope>NUCLEOTIDE SEQUENCE</scope>
</reference>
<protein>
    <submittedName>
        <fullName evidence="1">Iron-responsive regulator Irr</fullName>
    </submittedName>
</protein>
<dbReference type="GO" id="GO:1900376">
    <property type="term" value="P:regulation of secondary metabolite biosynthetic process"/>
    <property type="evidence" value="ECO:0007669"/>
    <property type="project" value="TreeGrafter"/>
</dbReference>
<dbReference type="CDD" id="cd07153">
    <property type="entry name" value="Fur_like"/>
    <property type="match status" value="1"/>
</dbReference>
<dbReference type="InterPro" id="IPR036390">
    <property type="entry name" value="WH_DNA-bd_sf"/>
</dbReference>
<dbReference type="GO" id="GO:0003700">
    <property type="term" value="F:DNA-binding transcription factor activity"/>
    <property type="evidence" value="ECO:0007669"/>
    <property type="project" value="InterPro"/>
</dbReference>
<dbReference type="GO" id="GO:0008270">
    <property type="term" value="F:zinc ion binding"/>
    <property type="evidence" value="ECO:0007669"/>
    <property type="project" value="TreeGrafter"/>
</dbReference>